<comment type="catalytic activity">
    <reaction evidence="1">
        <text>D-maltose = alpha,alpha-trehalose</text>
        <dbReference type="Rhea" id="RHEA:15145"/>
        <dbReference type="ChEBI" id="CHEBI:16551"/>
        <dbReference type="ChEBI" id="CHEBI:17306"/>
        <dbReference type="EC" id="5.4.99.16"/>
    </reaction>
</comment>
<dbReference type="FunFam" id="3.20.20.80:FF:000055">
    <property type="entry name" value="Trehalose synthase"/>
    <property type="match status" value="1"/>
</dbReference>
<evidence type="ECO:0000313" key="10">
    <source>
        <dbReference type="Proteomes" id="UP000189733"/>
    </source>
</evidence>
<evidence type="ECO:0000256" key="2">
    <source>
        <dbReference type="ARBA" id="ARBA00005496"/>
    </source>
</evidence>
<evidence type="ECO:0000259" key="8">
    <source>
        <dbReference type="SMART" id="SM00642"/>
    </source>
</evidence>
<dbReference type="SMART" id="SM00642">
    <property type="entry name" value="Aamy"/>
    <property type="match status" value="1"/>
</dbReference>
<evidence type="ECO:0000256" key="3">
    <source>
        <dbReference type="ARBA" id="ARBA00012619"/>
    </source>
</evidence>
<feature type="domain" description="Glycosyl hydrolase family 13 catalytic" evidence="8">
    <location>
        <begin position="25"/>
        <end position="419"/>
    </location>
</feature>
<dbReference type="SUPFAM" id="SSF56112">
    <property type="entry name" value="Protein kinase-like (PK-like)"/>
    <property type="match status" value="1"/>
</dbReference>
<dbReference type="EMBL" id="FUYA01000006">
    <property type="protein sequence ID" value="SKA74693.1"/>
    <property type="molecule type" value="Genomic_DNA"/>
</dbReference>
<keyword evidence="9" id="KW-0808">Transferase</keyword>
<dbReference type="NCBIfam" id="TIGR02456">
    <property type="entry name" value="treS_nterm"/>
    <property type="match status" value="1"/>
</dbReference>
<dbReference type="InterPro" id="IPR012810">
    <property type="entry name" value="TreS/a-amylase_N"/>
</dbReference>
<organism evidence="9 10">
    <name type="scientific">Desulfobaculum bizertense DSM 18034</name>
    <dbReference type="NCBI Taxonomy" id="1121442"/>
    <lineage>
        <taxon>Bacteria</taxon>
        <taxon>Pseudomonadati</taxon>
        <taxon>Thermodesulfobacteriota</taxon>
        <taxon>Desulfovibrionia</taxon>
        <taxon>Desulfovibrionales</taxon>
        <taxon>Desulfovibrionaceae</taxon>
        <taxon>Desulfobaculum</taxon>
    </lineage>
</organism>
<dbReference type="GO" id="GO:0016740">
    <property type="term" value="F:transferase activity"/>
    <property type="evidence" value="ECO:0007669"/>
    <property type="project" value="UniProtKB-KW"/>
</dbReference>
<evidence type="ECO:0000256" key="1">
    <source>
        <dbReference type="ARBA" id="ARBA00001595"/>
    </source>
</evidence>
<evidence type="ECO:0000256" key="4">
    <source>
        <dbReference type="ARBA" id="ARBA00022723"/>
    </source>
</evidence>
<dbReference type="Gene3D" id="2.60.40.1180">
    <property type="entry name" value="Golgi alpha-mannosidase II"/>
    <property type="match status" value="1"/>
</dbReference>
<dbReference type="GO" id="GO:0046872">
    <property type="term" value="F:metal ion binding"/>
    <property type="evidence" value="ECO:0007669"/>
    <property type="project" value="UniProtKB-KW"/>
</dbReference>
<dbReference type="RefSeq" id="WP_078685281.1">
    <property type="nucleotide sequence ID" value="NZ_FUYA01000006.1"/>
</dbReference>
<keyword evidence="10" id="KW-1185">Reference proteome</keyword>
<dbReference type="Pfam" id="PF00128">
    <property type="entry name" value="Alpha-amylase"/>
    <property type="match status" value="1"/>
</dbReference>
<dbReference type="Pfam" id="PF01636">
    <property type="entry name" value="APH"/>
    <property type="match status" value="1"/>
</dbReference>
<name>A0A1T4WBM7_9BACT</name>
<dbReference type="Gene3D" id="3.20.20.80">
    <property type="entry name" value="Glycosidases"/>
    <property type="match status" value="1"/>
</dbReference>
<dbReference type="InterPro" id="IPR011009">
    <property type="entry name" value="Kinase-like_dom_sf"/>
</dbReference>
<dbReference type="OrthoDB" id="9805159at2"/>
<evidence type="ECO:0000313" key="9">
    <source>
        <dbReference type="EMBL" id="SKA74693.1"/>
    </source>
</evidence>
<dbReference type="Proteomes" id="UP000189733">
    <property type="component" value="Unassembled WGS sequence"/>
</dbReference>
<dbReference type="InterPro" id="IPR013780">
    <property type="entry name" value="Glyco_hydro_b"/>
</dbReference>
<keyword evidence="6" id="KW-0413">Isomerase</keyword>
<dbReference type="CDD" id="cd11334">
    <property type="entry name" value="AmyAc_TreS"/>
    <property type="match status" value="1"/>
</dbReference>
<keyword evidence="4" id="KW-0479">Metal-binding</keyword>
<sequence>MSRKKTLPAAQKDDPQWYKDAIIYEVHVRAFHDSDGDGIGDFRGLTEKLEYLQELGVTAIWLLPFFPSPLKDDGYDTSDYRDIHPHYGTMRDFRAFLRAAHARGLRVITELVLNHTSDQHPWFQRARHAKPGSSARDFYVWSNTHKLYEEARIIFQDFENSNWTWDDTAEAYYWHRFYSHQPDLNYDNPQVRRVMMQTVDYWFRQGVDGLRLDAVPYLYERSGTNCENLPETYDYLRQLRAHIDEKFDDRMLLAEANQWPEDAVAYFGDDDMCHMAFHFPIMPRLFMAVYMEDRYPILDILEQTPDIPDKSQWALFLRNHDELTLEMVTDEERDMMYRVYARDPQMRVNLGIRRRLAPLMSNNRRMIELLNALLLSLPGTPVLYYGDEIGMGDNIYLGDRNAVRTPMQWSADRNAGFSRANPQQLYLPVNIDPGYHYETVNVEAQSANPHSLLWWTRRIIALRRRHKAFGRGSIEFLTPENRKVLCFVREYDGESILVIANLSKHVQYVELDLSAYPGLTPVELFGNTEFPQIGSRPYPITVSGHAFYWFSLASAQSDEMQHSAKDTLPQLLCPERWEDVFGAKLKPELEQLLPRHIRKQSWFCRQKGRIAKASIQEQLTVSNMSPQAYICLVHLEYNNGDEENYSLPLCFATGSRAQRLKREKPEALVSSLHIQKSGEKGFLFDALESRTFCLAMLENVPRSSSGRGRGPITISSTRALRTLVQDRSFNLHAPSARVDQNNTVVQFSDTFILKVFRRIDSGTSLELEIGRYLKRKNFAQSPDIAGAIEYRRNRHQSPATLAVLLHYVPNQGTVWHYILDMLRSAFDQARTMRELDELEQPQSRHEFTTHVPELVQELFGPAIERFSTLGSLTAQLHSALSSPDPERTDENAFQPENFTRLYQRSLYQGTRSRVGRVWPRLKKQYSELSPQAQETADWVLAHKSDVQNFYKQLTQTRLDGQRIRCHGDYHLGHILLQDQSFTIIDFEGDPRKTYGERRILRSPLRDIASLLRSMDYAAFAALKTYMDQGLCPESKRESLLCLGRQWRYWSSSAFLASYIEGMKGNPAVPSSHNNFLMLLDVLLLDHAVMELAEDLDSRPDWALVPLAAIRSIITGTPCPMSKE</sequence>
<dbReference type="Pfam" id="PF16657">
    <property type="entry name" value="Malt_amylase_C"/>
    <property type="match status" value="1"/>
</dbReference>
<dbReference type="AlphaFoldDB" id="A0A1T4WBM7"/>
<reference evidence="9 10" key="1">
    <citation type="submission" date="2017-02" db="EMBL/GenBank/DDBJ databases">
        <authorList>
            <person name="Peterson S.W."/>
        </authorList>
    </citation>
    <scope>NUCLEOTIDE SEQUENCE [LARGE SCALE GENOMIC DNA]</scope>
    <source>
        <strain evidence="9 10">DSM 18034</strain>
    </source>
</reference>
<dbReference type="SUPFAM" id="SSF51445">
    <property type="entry name" value="(Trans)glycosidases"/>
    <property type="match status" value="1"/>
</dbReference>
<keyword evidence="5" id="KW-0106">Calcium</keyword>
<proteinExistence type="inferred from homology"/>
<dbReference type="InterPro" id="IPR017853">
    <property type="entry name" value="GH"/>
</dbReference>
<dbReference type="Gene3D" id="3.90.400.10">
    <property type="entry name" value="Oligo-1,6-glucosidase, Domain 2"/>
    <property type="match status" value="1"/>
</dbReference>
<evidence type="ECO:0000256" key="7">
    <source>
        <dbReference type="ARBA" id="ARBA00031378"/>
    </source>
</evidence>
<dbReference type="Gene3D" id="3.90.1200.10">
    <property type="match status" value="1"/>
</dbReference>
<evidence type="ECO:0000256" key="6">
    <source>
        <dbReference type="ARBA" id="ARBA00023235"/>
    </source>
</evidence>
<dbReference type="InterPro" id="IPR032091">
    <property type="entry name" value="Malt_amylase-like_C"/>
</dbReference>
<dbReference type="InterPro" id="IPR006047">
    <property type="entry name" value="GH13_cat_dom"/>
</dbReference>
<dbReference type="SUPFAM" id="SSF51011">
    <property type="entry name" value="Glycosyl hydrolase domain"/>
    <property type="match status" value="1"/>
</dbReference>
<dbReference type="GO" id="GO:0005975">
    <property type="term" value="P:carbohydrate metabolic process"/>
    <property type="evidence" value="ECO:0007669"/>
    <property type="project" value="InterPro"/>
</dbReference>
<dbReference type="InterPro" id="IPR045857">
    <property type="entry name" value="O16G_dom_2"/>
</dbReference>
<dbReference type="GO" id="GO:0047471">
    <property type="term" value="F:maltose alpha-D-glucosyltransferase activity"/>
    <property type="evidence" value="ECO:0007669"/>
    <property type="project" value="UniProtKB-EC"/>
</dbReference>
<accession>A0A1T4WBM7</accession>
<dbReference type="PANTHER" id="PTHR10357:SF219">
    <property type="entry name" value="MALTOSE ALPHA-D-GLUCOSYLTRANSFERASE"/>
    <property type="match status" value="1"/>
</dbReference>
<dbReference type="InterPro" id="IPR002575">
    <property type="entry name" value="Aminoglycoside_PTrfase"/>
</dbReference>
<dbReference type="STRING" id="1121442.SAMN02745702_02003"/>
<evidence type="ECO:0000256" key="5">
    <source>
        <dbReference type="ARBA" id="ARBA00022837"/>
    </source>
</evidence>
<dbReference type="PANTHER" id="PTHR10357">
    <property type="entry name" value="ALPHA-AMYLASE FAMILY MEMBER"/>
    <property type="match status" value="1"/>
</dbReference>
<gene>
    <name evidence="9" type="ORF">SAMN02745702_02003</name>
</gene>
<dbReference type="EC" id="5.4.99.16" evidence="3"/>
<comment type="similarity">
    <text evidence="2">Belongs to the glycosyl hydrolase 13 family. TreS subfamily.</text>
</comment>
<protein>
    <recommendedName>
        <fullName evidence="3">maltose alpha-D-glucosyltransferase</fullName>
        <ecNumber evidence="3">5.4.99.16</ecNumber>
    </recommendedName>
    <alternativeName>
        <fullName evidence="7">Maltose alpha-D-glucosyltransferase</fullName>
    </alternativeName>
</protein>